<feature type="region of interest" description="Disordered" evidence="1">
    <location>
        <begin position="38"/>
        <end position="83"/>
    </location>
</feature>
<protein>
    <submittedName>
        <fullName evidence="2">Uncharacterized protein</fullName>
    </submittedName>
</protein>
<proteinExistence type="predicted"/>
<accession>A0A426YQN7</accession>
<evidence type="ECO:0000313" key="2">
    <source>
        <dbReference type="EMBL" id="RRT54053.1"/>
    </source>
</evidence>
<sequence length="106" mass="11313">MAEEVRVGDVAAVAKRVAISRGSGHRFVRCGWDLGNEAPMNSGQEPAAGSLIASAEDPLEEPGRGPVENGEEIRRDADEREDPRRTVCYLRCIHGGGQDGRPGNAC</sequence>
<dbReference type="AlphaFoldDB" id="A0A426YQN7"/>
<dbReference type="Proteomes" id="UP000287651">
    <property type="component" value="Unassembled WGS sequence"/>
</dbReference>
<evidence type="ECO:0000256" key="1">
    <source>
        <dbReference type="SAM" id="MobiDB-lite"/>
    </source>
</evidence>
<reference evidence="2 3" key="1">
    <citation type="journal article" date="2014" name="Agronomy (Basel)">
        <title>A Draft Genome Sequence for Ensete ventricosum, the Drought-Tolerant Tree Against Hunger.</title>
        <authorList>
            <person name="Harrison J."/>
            <person name="Moore K.A."/>
            <person name="Paszkiewicz K."/>
            <person name="Jones T."/>
            <person name="Grant M."/>
            <person name="Ambacheew D."/>
            <person name="Muzemil S."/>
            <person name="Studholme D.J."/>
        </authorList>
    </citation>
    <scope>NUCLEOTIDE SEQUENCE [LARGE SCALE GENOMIC DNA]</scope>
</reference>
<gene>
    <name evidence="2" type="ORF">B296_00047357</name>
</gene>
<evidence type="ECO:0000313" key="3">
    <source>
        <dbReference type="Proteomes" id="UP000287651"/>
    </source>
</evidence>
<organism evidence="2 3">
    <name type="scientific">Ensete ventricosum</name>
    <name type="common">Abyssinian banana</name>
    <name type="synonym">Musa ensete</name>
    <dbReference type="NCBI Taxonomy" id="4639"/>
    <lineage>
        <taxon>Eukaryota</taxon>
        <taxon>Viridiplantae</taxon>
        <taxon>Streptophyta</taxon>
        <taxon>Embryophyta</taxon>
        <taxon>Tracheophyta</taxon>
        <taxon>Spermatophyta</taxon>
        <taxon>Magnoliopsida</taxon>
        <taxon>Liliopsida</taxon>
        <taxon>Zingiberales</taxon>
        <taxon>Musaceae</taxon>
        <taxon>Ensete</taxon>
    </lineage>
</organism>
<dbReference type="EMBL" id="AMZH03010804">
    <property type="protein sequence ID" value="RRT54053.1"/>
    <property type="molecule type" value="Genomic_DNA"/>
</dbReference>
<name>A0A426YQN7_ENSVE</name>
<feature type="compositionally biased region" description="Basic and acidic residues" evidence="1">
    <location>
        <begin position="71"/>
        <end position="83"/>
    </location>
</feature>
<comment type="caution">
    <text evidence="2">The sequence shown here is derived from an EMBL/GenBank/DDBJ whole genome shotgun (WGS) entry which is preliminary data.</text>
</comment>